<gene>
    <name evidence="3" type="ORF">MMF94_42030</name>
</gene>
<evidence type="ECO:0000259" key="2">
    <source>
        <dbReference type="SMART" id="SM01007"/>
    </source>
</evidence>
<dbReference type="EMBL" id="JAKXMK010000064">
    <property type="protein sequence ID" value="MCH6172295.1"/>
    <property type="molecule type" value="Genomic_DNA"/>
</dbReference>
<dbReference type="InterPro" id="IPR051017">
    <property type="entry name" value="Aldolase-II_Adducin_sf"/>
</dbReference>
<comment type="similarity">
    <text evidence="1">Belongs to the aldolase class II family.</text>
</comment>
<comment type="caution">
    <text evidence="3">The sequence shown here is derived from an EMBL/GenBank/DDBJ whole genome shotgun (WGS) entry which is preliminary data.</text>
</comment>
<dbReference type="SUPFAM" id="SSF53639">
    <property type="entry name" value="AraD/HMP-PK domain-like"/>
    <property type="match status" value="1"/>
</dbReference>
<proteinExistence type="inferred from homology"/>
<name>A0ABS9TUQ7_9PSEU</name>
<feature type="domain" description="Class II aldolase/adducin N-terminal" evidence="2">
    <location>
        <begin position="47"/>
        <end position="227"/>
    </location>
</feature>
<evidence type="ECO:0000256" key="1">
    <source>
        <dbReference type="ARBA" id="ARBA00037961"/>
    </source>
</evidence>
<keyword evidence="4" id="KW-1185">Reference proteome</keyword>
<sequence length="276" mass="30199">MTTDAREAPVEQRGRHGEVNVFRAGASGLPTPPQNLSSAEERLLRKRELAAAFRLFGELGFSEGVAGHVTARDPEYPDHFWLNPFSMSFSKIRVSDLLLVNEQGEVVQGNGVVNQAGFYIHSAVHQARPDVVAAAHAHSLHGKAFASLGVPLDPITQDGAAFYRDLGLYTEYGGPARYQEEGRRIATAVGDTKGAILRNHGLITCGHTVGEAAWWFITLERSCQAQLLAMAAGTPISIDDETAEFTRKEVGSHYAGWLSFRPLWDQITTQQPDLFD</sequence>
<dbReference type="Gene3D" id="3.40.225.10">
    <property type="entry name" value="Class II aldolase/adducin N-terminal domain"/>
    <property type="match status" value="1"/>
</dbReference>
<dbReference type="RefSeq" id="WP_241043100.1">
    <property type="nucleotide sequence ID" value="NZ_BAAAJF010000058.1"/>
</dbReference>
<dbReference type="SMART" id="SM01007">
    <property type="entry name" value="Aldolase_II"/>
    <property type="match status" value="1"/>
</dbReference>
<dbReference type="Proteomes" id="UP001299970">
    <property type="component" value="Unassembled WGS sequence"/>
</dbReference>
<protein>
    <submittedName>
        <fullName evidence="3">Class II aldolase/adducin family protein</fullName>
    </submittedName>
</protein>
<organism evidence="3 4">
    <name type="scientific">Pseudonocardia alaniniphila</name>
    <dbReference type="NCBI Taxonomy" id="75291"/>
    <lineage>
        <taxon>Bacteria</taxon>
        <taxon>Bacillati</taxon>
        <taxon>Actinomycetota</taxon>
        <taxon>Actinomycetes</taxon>
        <taxon>Pseudonocardiales</taxon>
        <taxon>Pseudonocardiaceae</taxon>
        <taxon>Pseudonocardia</taxon>
    </lineage>
</organism>
<evidence type="ECO:0000313" key="4">
    <source>
        <dbReference type="Proteomes" id="UP001299970"/>
    </source>
</evidence>
<accession>A0ABS9TUQ7</accession>
<dbReference type="NCBIfam" id="NF004855">
    <property type="entry name" value="PRK06208.1"/>
    <property type="match status" value="1"/>
</dbReference>
<dbReference type="Pfam" id="PF00596">
    <property type="entry name" value="Aldolase_II"/>
    <property type="match status" value="1"/>
</dbReference>
<dbReference type="InterPro" id="IPR001303">
    <property type="entry name" value="Aldolase_II/adducin_N"/>
</dbReference>
<dbReference type="PANTHER" id="PTHR10672">
    <property type="entry name" value="ADDUCIN"/>
    <property type="match status" value="1"/>
</dbReference>
<dbReference type="PANTHER" id="PTHR10672:SF3">
    <property type="entry name" value="PROTEIN HU-LI TAI SHAO"/>
    <property type="match status" value="1"/>
</dbReference>
<evidence type="ECO:0000313" key="3">
    <source>
        <dbReference type="EMBL" id="MCH6172295.1"/>
    </source>
</evidence>
<dbReference type="InterPro" id="IPR036409">
    <property type="entry name" value="Aldolase_II/adducin_N_sf"/>
</dbReference>
<reference evidence="3 4" key="1">
    <citation type="submission" date="2022-03" db="EMBL/GenBank/DDBJ databases">
        <title>Pseudonocardia alaer sp. nov., a novel actinomycete isolated from reed forest soil.</title>
        <authorList>
            <person name="Wang L."/>
        </authorList>
    </citation>
    <scope>NUCLEOTIDE SEQUENCE [LARGE SCALE GENOMIC DNA]</scope>
    <source>
        <strain evidence="3 4">Y-16303</strain>
    </source>
</reference>